<dbReference type="Proteomes" id="UP000663870">
    <property type="component" value="Unassembled WGS sequence"/>
</dbReference>
<dbReference type="Gene3D" id="3.40.640.10">
    <property type="entry name" value="Type I PLP-dependent aspartate aminotransferase-like (Major domain)"/>
    <property type="match status" value="1"/>
</dbReference>
<dbReference type="AlphaFoldDB" id="A0A814LZ08"/>
<dbReference type="EMBL" id="CAJNOH010000539">
    <property type="protein sequence ID" value="CAF1069636.1"/>
    <property type="molecule type" value="Genomic_DNA"/>
</dbReference>
<evidence type="ECO:0000313" key="7">
    <source>
        <dbReference type="Proteomes" id="UP000663870"/>
    </source>
</evidence>
<keyword evidence="1" id="KW-0663">Pyridoxal phosphate</keyword>
<reference evidence="4" key="1">
    <citation type="submission" date="2021-02" db="EMBL/GenBank/DDBJ databases">
        <authorList>
            <person name="Nowell W R."/>
        </authorList>
    </citation>
    <scope>NUCLEOTIDE SEQUENCE</scope>
</reference>
<dbReference type="PANTHER" id="PTHR43092">
    <property type="entry name" value="L-CYSTEINE DESULFHYDRASE"/>
    <property type="match status" value="1"/>
</dbReference>
<organism evidence="4 6">
    <name type="scientific">Rotaria sordida</name>
    <dbReference type="NCBI Taxonomy" id="392033"/>
    <lineage>
        <taxon>Eukaryota</taxon>
        <taxon>Metazoa</taxon>
        <taxon>Spiralia</taxon>
        <taxon>Gnathifera</taxon>
        <taxon>Rotifera</taxon>
        <taxon>Eurotatoria</taxon>
        <taxon>Bdelloidea</taxon>
        <taxon>Philodinida</taxon>
        <taxon>Philodinidae</taxon>
        <taxon>Rotaria</taxon>
    </lineage>
</organism>
<name>A0A814LZ08_9BILA</name>
<evidence type="ECO:0000256" key="1">
    <source>
        <dbReference type="ARBA" id="ARBA00022898"/>
    </source>
</evidence>
<evidence type="ECO:0000313" key="6">
    <source>
        <dbReference type="Proteomes" id="UP000663854"/>
    </source>
</evidence>
<dbReference type="Proteomes" id="UP000663854">
    <property type="component" value="Unassembled WGS sequence"/>
</dbReference>
<feature type="chain" id="PRO_5035601357" description="Aminotransferase class V domain-containing protein" evidence="2">
    <location>
        <begin position="20"/>
        <end position="292"/>
    </location>
</feature>
<evidence type="ECO:0000256" key="2">
    <source>
        <dbReference type="SAM" id="SignalP"/>
    </source>
</evidence>
<gene>
    <name evidence="5" type="ORF">JXQ802_LOCUS27053</name>
    <name evidence="4" type="ORF">PYM288_LOCUS18088</name>
</gene>
<dbReference type="InterPro" id="IPR015421">
    <property type="entry name" value="PyrdxlP-dep_Trfase_major"/>
</dbReference>
<protein>
    <recommendedName>
        <fullName evidence="3">Aminotransferase class V domain-containing protein</fullName>
    </recommendedName>
</protein>
<feature type="domain" description="Aminotransferase class V" evidence="3">
    <location>
        <begin position="97"/>
        <end position="289"/>
    </location>
</feature>
<dbReference type="EMBL" id="CAJNOL010000967">
    <property type="protein sequence ID" value="CAF1252510.1"/>
    <property type="molecule type" value="Genomic_DNA"/>
</dbReference>
<proteinExistence type="predicted"/>
<dbReference type="SUPFAM" id="SSF53383">
    <property type="entry name" value="PLP-dependent transferases"/>
    <property type="match status" value="1"/>
</dbReference>
<evidence type="ECO:0000259" key="3">
    <source>
        <dbReference type="Pfam" id="PF00266"/>
    </source>
</evidence>
<dbReference type="InterPro" id="IPR015424">
    <property type="entry name" value="PyrdxlP-dep_Trfase"/>
</dbReference>
<accession>A0A814LZ08</accession>
<evidence type="ECO:0000313" key="5">
    <source>
        <dbReference type="EMBL" id="CAF1252510.1"/>
    </source>
</evidence>
<sequence>MFVIVFVTVLVLIVTKTTSSTNRDPLLFGPERLYDFFFVKNGTVFHQFNHGAYGGTPKIVVDSQYKYVEQIESSIRDWMDGATGYRQCVTLAKQRLAEMIHIAIQWPVTGPESFINPITAALEANASTINIRIAIFSHVSAYPSVILPVKELVELFHQYNIPVIVDGAHALGNIEINIEDMSNVDYYFTNTHKWLYSSKSSAILYVRHDHQHLYVPAPAIVDSAMIEDFETRFLWTGTRDRTPYCAILSALDYRQSLGGEERIMNYNHDLAQYGGRYLSRLWKTKILSPENM</sequence>
<feature type="signal peptide" evidence="2">
    <location>
        <begin position="1"/>
        <end position="19"/>
    </location>
</feature>
<evidence type="ECO:0000313" key="4">
    <source>
        <dbReference type="EMBL" id="CAF1069636.1"/>
    </source>
</evidence>
<dbReference type="Pfam" id="PF00266">
    <property type="entry name" value="Aminotran_5"/>
    <property type="match status" value="1"/>
</dbReference>
<keyword evidence="2" id="KW-0732">Signal</keyword>
<keyword evidence="7" id="KW-1185">Reference proteome</keyword>
<dbReference type="PANTHER" id="PTHR43092:SF2">
    <property type="entry name" value="HERCYNYLCYSTEINE SULFOXIDE LYASE"/>
    <property type="match status" value="1"/>
</dbReference>
<comment type="caution">
    <text evidence="4">The sequence shown here is derived from an EMBL/GenBank/DDBJ whole genome shotgun (WGS) entry which is preliminary data.</text>
</comment>
<dbReference type="InterPro" id="IPR000192">
    <property type="entry name" value="Aminotrans_V_dom"/>
</dbReference>